<evidence type="ECO:0000313" key="2">
    <source>
        <dbReference type="Proteomes" id="UP000299102"/>
    </source>
</evidence>
<accession>A0A4C1YHV0</accession>
<dbReference type="AlphaFoldDB" id="A0A4C1YHV0"/>
<sequence length="126" mass="13405">MKRFVTLSYQRHNADTSSAIFFDATRHFPTHMYATKNEQRVRSCAASLLWSSPGARRGLAASAVTTAATANGADDLKCSRSHGTTGLIALWLKAHTVYSLVVGPKPSTATDVTFFATAPPSSVAAC</sequence>
<gene>
    <name evidence="1" type="ORF">EVAR_98833_1</name>
</gene>
<dbReference type="Proteomes" id="UP000299102">
    <property type="component" value="Unassembled WGS sequence"/>
</dbReference>
<evidence type="ECO:0000313" key="1">
    <source>
        <dbReference type="EMBL" id="GBP75941.1"/>
    </source>
</evidence>
<keyword evidence="2" id="KW-1185">Reference proteome</keyword>
<comment type="caution">
    <text evidence="1">The sequence shown here is derived from an EMBL/GenBank/DDBJ whole genome shotgun (WGS) entry which is preliminary data.</text>
</comment>
<reference evidence="1 2" key="1">
    <citation type="journal article" date="2019" name="Commun. Biol.">
        <title>The bagworm genome reveals a unique fibroin gene that provides high tensile strength.</title>
        <authorList>
            <person name="Kono N."/>
            <person name="Nakamura H."/>
            <person name="Ohtoshi R."/>
            <person name="Tomita M."/>
            <person name="Numata K."/>
            <person name="Arakawa K."/>
        </authorList>
    </citation>
    <scope>NUCLEOTIDE SEQUENCE [LARGE SCALE GENOMIC DNA]</scope>
</reference>
<organism evidence="1 2">
    <name type="scientific">Eumeta variegata</name>
    <name type="common">Bagworm moth</name>
    <name type="synonym">Eumeta japonica</name>
    <dbReference type="NCBI Taxonomy" id="151549"/>
    <lineage>
        <taxon>Eukaryota</taxon>
        <taxon>Metazoa</taxon>
        <taxon>Ecdysozoa</taxon>
        <taxon>Arthropoda</taxon>
        <taxon>Hexapoda</taxon>
        <taxon>Insecta</taxon>
        <taxon>Pterygota</taxon>
        <taxon>Neoptera</taxon>
        <taxon>Endopterygota</taxon>
        <taxon>Lepidoptera</taxon>
        <taxon>Glossata</taxon>
        <taxon>Ditrysia</taxon>
        <taxon>Tineoidea</taxon>
        <taxon>Psychidae</taxon>
        <taxon>Oiketicinae</taxon>
        <taxon>Eumeta</taxon>
    </lineage>
</organism>
<proteinExistence type="predicted"/>
<dbReference type="EMBL" id="BGZK01001268">
    <property type="protein sequence ID" value="GBP75941.1"/>
    <property type="molecule type" value="Genomic_DNA"/>
</dbReference>
<protein>
    <submittedName>
        <fullName evidence="1">Uncharacterized protein</fullName>
    </submittedName>
</protein>
<name>A0A4C1YHV0_EUMVA</name>